<keyword evidence="1" id="KW-0436">Ligase</keyword>
<dbReference type="GO" id="GO:0005737">
    <property type="term" value="C:cytoplasm"/>
    <property type="evidence" value="ECO:0007669"/>
    <property type="project" value="InterPro"/>
</dbReference>
<dbReference type="GO" id="GO:0006412">
    <property type="term" value="P:translation"/>
    <property type="evidence" value="ECO:0007669"/>
    <property type="project" value="UniProtKB-KW"/>
</dbReference>
<name>A0A0F9PZD5_9ZZZZ</name>
<dbReference type="GO" id="GO:0005524">
    <property type="term" value="F:ATP binding"/>
    <property type="evidence" value="ECO:0007669"/>
    <property type="project" value="UniProtKB-KW"/>
</dbReference>
<dbReference type="AlphaFoldDB" id="A0A0F9PZD5"/>
<protein>
    <recommendedName>
        <fullName evidence="5">DUF4443 domain-containing protein</fullName>
    </recommendedName>
</protein>
<evidence type="ECO:0000256" key="4">
    <source>
        <dbReference type="ARBA" id="ARBA00022917"/>
    </source>
</evidence>
<dbReference type="InterPro" id="IPR004115">
    <property type="entry name" value="GAD-like_sf"/>
</dbReference>
<keyword evidence="2" id="KW-0547">Nucleotide-binding</keyword>
<evidence type="ECO:0000313" key="6">
    <source>
        <dbReference type="EMBL" id="KKM98562.1"/>
    </source>
</evidence>
<comment type="caution">
    <text evidence="6">The sequence shown here is derived from an EMBL/GenBank/DDBJ whole genome shotgun (WGS) entry which is preliminary data.</text>
</comment>
<evidence type="ECO:0000256" key="3">
    <source>
        <dbReference type="ARBA" id="ARBA00022840"/>
    </source>
</evidence>
<organism evidence="6">
    <name type="scientific">marine sediment metagenome</name>
    <dbReference type="NCBI Taxonomy" id="412755"/>
    <lineage>
        <taxon>unclassified sequences</taxon>
        <taxon>metagenomes</taxon>
        <taxon>ecological metagenomes</taxon>
    </lineage>
</organism>
<sequence length="223" mass="24871">MFKELDDLFQSSTIKPTYMKVHAILALFIFGENLKGIGRYSLGKELLLGEGSAKTLLRRLRKQIEFISIIENGKRKGHILTELGSEYLREIKTFIPIIKRGELSMLKDIIIKPEKDSTYFCLVKKVNTKITDGVAQRDAAIKINGSGATCLVFNGKNLVFPSQSSTKSEGDLMEPDSNIQGYFNSQLREENLRLEIDDIIVIGSGESSQKARLATLNAALTLL</sequence>
<proteinExistence type="predicted"/>
<evidence type="ECO:0000256" key="2">
    <source>
        <dbReference type="ARBA" id="ARBA00022741"/>
    </source>
</evidence>
<dbReference type="Gene3D" id="1.10.10.10">
    <property type="entry name" value="Winged helix-like DNA-binding domain superfamily/Winged helix DNA-binding domain"/>
    <property type="match status" value="1"/>
</dbReference>
<dbReference type="Pfam" id="PF14544">
    <property type="entry name" value="DUF4443"/>
    <property type="match status" value="1"/>
</dbReference>
<evidence type="ECO:0000259" key="5">
    <source>
        <dbReference type="Pfam" id="PF14544"/>
    </source>
</evidence>
<dbReference type="EMBL" id="LAZR01005604">
    <property type="protein sequence ID" value="KKM98562.1"/>
    <property type="molecule type" value="Genomic_DNA"/>
</dbReference>
<keyword evidence="3" id="KW-0067">ATP-binding</keyword>
<dbReference type="GO" id="GO:0004812">
    <property type="term" value="F:aminoacyl-tRNA ligase activity"/>
    <property type="evidence" value="ECO:0007669"/>
    <property type="project" value="InterPro"/>
</dbReference>
<dbReference type="Gene3D" id="3.30.1360.30">
    <property type="entry name" value="GAD-like domain"/>
    <property type="match status" value="1"/>
</dbReference>
<dbReference type="InterPro" id="IPR036388">
    <property type="entry name" value="WH-like_DNA-bd_sf"/>
</dbReference>
<evidence type="ECO:0000256" key="1">
    <source>
        <dbReference type="ARBA" id="ARBA00022598"/>
    </source>
</evidence>
<dbReference type="InterPro" id="IPR029349">
    <property type="entry name" value="DUF4443"/>
</dbReference>
<accession>A0A0F9PZD5</accession>
<gene>
    <name evidence="6" type="ORF">LCGC14_1156600</name>
</gene>
<keyword evidence="4" id="KW-0648">Protein biosynthesis</keyword>
<feature type="domain" description="DUF4443" evidence="5">
    <location>
        <begin position="120"/>
        <end position="222"/>
    </location>
</feature>
<reference evidence="6" key="1">
    <citation type="journal article" date="2015" name="Nature">
        <title>Complex archaea that bridge the gap between prokaryotes and eukaryotes.</title>
        <authorList>
            <person name="Spang A."/>
            <person name="Saw J.H."/>
            <person name="Jorgensen S.L."/>
            <person name="Zaremba-Niedzwiedzka K."/>
            <person name="Martijn J."/>
            <person name="Lind A.E."/>
            <person name="van Eijk R."/>
            <person name="Schleper C."/>
            <person name="Guy L."/>
            <person name="Ettema T.J."/>
        </authorList>
    </citation>
    <scope>NUCLEOTIDE SEQUENCE</scope>
</reference>